<dbReference type="PROSITE" id="PS50835">
    <property type="entry name" value="IG_LIKE"/>
    <property type="match status" value="3"/>
</dbReference>
<keyword evidence="1" id="KW-0677">Repeat</keyword>
<dbReference type="Pfam" id="PF07679">
    <property type="entry name" value="I-set"/>
    <property type="match status" value="1"/>
</dbReference>
<keyword evidence="4" id="KW-1133">Transmembrane helix</keyword>
<dbReference type="InterPro" id="IPR036116">
    <property type="entry name" value="FN3_sf"/>
</dbReference>
<feature type="region of interest" description="Disordered" evidence="3">
    <location>
        <begin position="620"/>
        <end position="807"/>
    </location>
</feature>
<dbReference type="InterPro" id="IPR056069">
    <property type="entry name" value="DUF7652"/>
</dbReference>
<evidence type="ECO:0000256" key="3">
    <source>
        <dbReference type="SAM" id="MobiDB-lite"/>
    </source>
</evidence>
<dbReference type="CDD" id="cd00063">
    <property type="entry name" value="FN3"/>
    <property type="match status" value="1"/>
</dbReference>
<feature type="compositionally biased region" description="Polar residues" evidence="3">
    <location>
        <begin position="763"/>
        <end position="792"/>
    </location>
</feature>
<keyword evidence="2" id="KW-0393">Immunoglobulin domain</keyword>
<dbReference type="WBParaSite" id="nRc.2.0.1.t01214-RA">
    <property type="protein sequence ID" value="nRc.2.0.1.t01214-RA"/>
    <property type="gene ID" value="nRc.2.0.1.g01214"/>
</dbReference>
<evidence type="ECO:0000313" key="7">
    <source>
        <dbReference type="Proteomes" id="UP000887565"/>
    </source>
</evidence>
<feature type="compositionally biased region" description="Basic and acidic residues" evidence="3">
    <location>
        <begin position="718"/>
        <end position="728"/>
    </location>
</feature>
<evidence type="ECO:0000313" key="8">
    <source>
        <dbReference type="WBParaSite" id="nRc.2.0.1.t01214-RA"/>
    </source>
</evidence>
<dbReference type="Pfam" id="PF00041">
    <property type="entry name" value="fn3"/>
    <property type="match status" value="1"/>
</dbReference>
<keyword evidence="4" id="KW-0812">Transmembrane</keyword>
<dbReference type="Pfam" id="PF13927">
    <property type="entry name" value="Ig_3"/>
    <property type="match status" value="2"/>
</dbReference>
<dbReference type="InterPro" id="IPR003598">
    <property type="entry name" value="Ig_sub2"/>
</dbReference>
<dbReference type="InterPro" id="IPR013098">
    <property type="entry name" value="Ig_I-set"/>
</dbReference>
<dbReference type="SMART" id="SM00408">
    <property type="entry name" value="IGc2"/>
    <property type="match status" value="3"/>
</dbReference>
<reference evidence="8" key="1">
    <citation type="submission" date="2022-11" db="UniProtKB">
        <authorList>
            <consortium name="WormBaseParasite"/>
        </authorList>
    </citation>
    <scope>IDENTIFICATION</scope>
</reference>
<dbReference type="InterPro" id="IPR003599">
    <property type="entry name" value="Ig_sub"/>
</dbReference>
<dbReference type="InterPro" id="IPR007110">
    <property type="entry name" value="Ig-like_dom"/>
</dbReference>
<accession>A0A915HIF4</accession>
<keyword evidence="4" id="KW-0472">Membrane</keyword>
<dbReference type="PANTHER" id="PTHR10075">
    <property type="entry name" value="BASIGIN RELATED"/>
    <property type="match status" value="1"/>
</dbReference>
<evidence type="ECO:0000256" key="1">
    <source>
        <dbReference type="ARBA" id="ARBA00022737"/>
    </source>
</evidence>
<dbReference type="AlphaFoldDB" id="A0A915HIF4"/>
<sequence>MVDHAPGKAIIRPVVEPVVVGSDANLTCAADDPGSPLASYRWKRPSQQNFTFSSDGRSYLIIESAKLTDSGEYACQPYNEIGMGEIGTYYLIVHVPAQIEQGPKQTESKTENDTGFFLTCTASGHPAPNITWFKDGVPIFSIATANNHWESFVSADDMNKCENNVTCLSKVTGRLEWKSDVRWSDKGVYECQAYNGAGSSPARAPSLLSVSHRPVIINNPTRPYVAADLKDTAAITCRSTARPEPKFRWSKDNNEIVNSDLYSISVKRLNEADDVYESSLIIKNVQDQEMGEYACVVGNQLGQADFKFTLQPKCLHVDHTIKRLGLMAPTKPTFVSNIRVVESAFTSMIVGWTPGFDGGSQQMFVVELTQTSDGKIRIYNATSYHYAPSTPAPSPTTSPSSLLDDLRRIKRSVAVEQVEDVLYNITGLLPGSEYKIRVRSVNSLGETEFSPSLQSSTIDAPLEPSLPKASEAVYNSDSMTIKFKPTNIDQTNHCLLLYRQMTSGKFSAESCFPPDTGFLEHIRPANNFKVRFCSKDKMVCGPEVDVLTGAESPLSWPIIVAVVVCLLALIMVCLGVLIYCFRSRRSTVTKKTSPQMSVSSSIVGGRVVNQQVSPRFEENDLSAANRHTPSLNENVGDIEANGKRHASKDSGLYTPTNGTLPVAPVTSSSNPYDLQRYSSEPMDLTPKKNQPGVGETNYEGTTVKNGQRSSRPTNRAPSYDDNHHEHWGATDGYGLNSVGANLHHHHTNGSKIATNPAGATPMVNMSPNGDSGDPSRQYNNQNDGNSINSDYSNPRRGVEDALVYFRS</sequence>
<dbReference type="InterPro" id="IPR013783">
    <property type="entry name" value="Ig-like_fold"/>
</dbReference>
<feature type="domain" description="Ig-like" evidence="5">
    <location>
        <begin position="214"/>
        <end position="311"/>
    </location>
</feature>
<organism evidence="7 8">
    <name type="scientific">Romanomermis culicivorax</name>
    <name type="common">Nematode worm</name>
    <dbReference type="NCBI Taxonomy" id="13658"/>
    <lineage>
        <taxon>Eukaryota</taxon>
        <taxon>Metazoa</taxon>
        <taxon>Ecdysozoa</taxon>
        <taxon>Nematoda</taxon>
        <taxon>Enoplea</taxon>
        <taxon>Dorylaimia</taxon>
        <taxon>Mermithida</taxon>
        <taxon>Mermithoidea</taxon>
        <taxon>Mermithidae</taxon>
        <taxon>Romanomermis</taxon>
    </lineage>
</organism>
<dbReference type="SUPFAM" id="SSF49265">
    <property type="entry name" value="Fibronectin type III"/>
    <property type="match status" value="1"/>
</dbReference>
<feature type="transmembrane region" description="Helical" evidence="4">
    <location>
        <begin position="556"/>
        <end position="581"/>
    </location>
</feature>
<keyword evidence="7" id="KW-1185">Reference proteome</keyword>
<dbReference type="PANTHER" id="PTHR10075:SF100">
    <property type="entry name" value="FASCICLIN-2"/>
    <property type="match status" value="1"/>
</dbReference>
<dbReference type="Pfam" id="PF24665">
    <property type="entry name" value="DUF7652"/>
    <property type="match status" value="1"/>
</dbReference>
<dbReference type="SUPFAM" id="SSF48726">
    <property type="entry name" value="Immunoglobulin"/>
    <property type="match status" value="3"/>
</dbReference>
<protein>
    <submittedName>
        <fullName evidence="8">Uncharacterized protein</fullName>
    </submittedName>
</protein>
<dbReference type="SMART" id="SM00409">
    <property type="entry name" value="IG"/>
    <property type="match status" value="3"/>
</dbReference>
<feature type="domain" description="Fibronectin type-III" evidence="6">
    <location>
        <begin position="370"/>
        <end position="463"/>
    </location>
</feature>
<dbReference type="SMART" id="SM00060">
    <property type="entry name" value="FN3"/>
    <property type="match status" value="2"/>
</dbReference>
<dbReference type="PROSITE" id="PS50853">
    <property type="entry name" value="FN3"/>
    <property type="match status" value="1"/>
</dbReference>
<dbReference type="CDD" id="cd00096">
    <property type="entry name" value="Ig"/>
    <property type="match status" value="1"/>
</dbReference>
<proteinExistence type="predicted"/>
<name>A0A915HIF4_ROMCU</name>
<feature type="domain" description="Ig-like" evidence="5">
    <location>
        <begin position="96"/>
        <end position="209"/>
    </location>
</feature>
<feature type="domain" description="Ig-like" evidence="5">
    <location>
        <begin position="6"/>
        <end position="76"/>
    </location>
</feature>
<evidence type="ECO:0000256" key="2">
    <source>
        <dbReference type="ARBA" id="ARBA00023319"/>
    </source>
</evidence>
<feature type="compositionally biased region" description="Polar residues" evidence="3">
    <location>
        <begin position="653"/>
        <end position="678"/>
    </location>
</feature>
<evidence type="ECO:0000259" key="5">
    <source>
        <dbReference type="PROSITE" id="PS50835"/>
    </source>
</evidence>
<dbReference type="InterPro" id="IPR003961">
    <property type="entry name" value="FN3_dom"/>
</dbReference>
<evidence type="ECO:0000256" key="4">
    <source>
        <dbReference type="SAM" id="Phobius"/>
    </source>
</evidence>
<dbReference type="InterPro" id="IPR036179">
    <property type="entry name" value="Ig-like_dom_sf"/>
</dbReference>
<dbReference type="Proteomes" id="UP000887565">
    <property type="component" value="Unplaced"/>
</dbReference>
<feature type="compositionally biased region" description="Polar residues" evidence="3">
    <location>
        <begin position="698"/>
        <end position="716"/>
    </location>
</feature>
<evidence type="ECO:0000259" key="6">
    <source>
        <dbReference type="PROSITE" id="PS50853"/>
    </source>
</evidence>
<dbReference type="Gene3D" id="2.60.40.10">
    <property type="entry name" value="Immunoglobulins"/>
    <property type="match status" value="4"/>
</dbReference>
<dbReference type="GO" id="GO:0048812">
    <property type="term" value="P:neuron projection morphogenesis"/>
    <property type="evidence" value="ECO:0007669"/>
    <property type="project" value="UniProtKB-ARBA"/>
</dbReference>